<dbReference type="InterPro" id="IPR015424">
    <property type="entry name" value="PyrdxlP-dep_Trfase"/>
</dbReference>
<evidence type="ECO:0000256" key="5">
    <source>
        <dbReference type="RuleBase" id="RU004508"/>
    </source>
</evidence>
<protein>
    <submittedName>
        <fullName evidence="6">Aminotransferase class I/II-fold pyridoxal phosphate-dependent enzyme</fullName>
    </submittedName>
</protein>
<dbReference type="AlphaFoldDB" id="A0A7K1U9Q5"/>
<dbReference type="Gene3D" id="3.40.640.10">
    <property type="entry name" value="Type I PLP-dependent aspartate aminotransferase-like (Major domain)"/>
    <property type="match status" value="1"/>
</dbReference>
<evidence type="ECO:0000313" key="7">
    <source>
        <dbReference type="Proteomes" id="UP000461730"/>
    </source>
</evidence>
<dbReference type="Gene3D" id="3.90.1150.10">
    <property type="entry name" value="Aspartate Aminotransferase, domain 1"/>
    <property type="match status" value="1"/>
</dbReference>
<keyword evidence="6" id="KW-0032">Aminotransferase</keyword>
<proteinExistence type="inferred from homology"/>
<dbReference type="InterPro" id="IPR015421">
    <property type="entry name" value="PyrdxlP-dep_Trfase_major"/>
</dbReference>
<evidence type="ECO:0000256" key="4">
    <source>
        <dbReference type="PIRSR" id="PIRSR000390-2"/>
    </source>
</evidence>
<feature type="active site" description="Proton acceptor" evidence="3">
    <location>
        <position position="192"/>
    </location>
</feature>
<dbReference type="FunFam" id="3.40.640.10:FF:000089">
    <property type="entry name" value="Aminotransferase, DegT/DnrJ/EryC1/StrS family"/>
    <property type="match status" value="1"/>
</dbReference>
<dbReference type="Pfam" id="PF01041">
    <property type="entry name" value="DegT_DnrJ_EryC1"/>
    <property type="match status" value="1"/>
</dbReference>
<dbReference type="RefSeq" id="WP_157308497.1">
    <property type="nucleotide sequence ID" value="NZ_WRXN01000011.1"/>
</dbReference>
<reference evidence="6 7" key="1">
    <citation type="submission" date="2019-12" db="EMBL/GenBank/DDBJ databases">
        <title>Chitinophaga sp. strain ysch24 (GDMCC 1.1355), whole genome shotgun sequence.</title>
        <authorList>
            <person name="Zhang X."/>
        </authorList>
    </citation>
    <scope>NUCLEOTIDE SEQUENCE [LARGE SCALE GENOMIC DNA]</scope>
    <source>
        <strain evidence="7">ysch24</strain>
    </source>
</reference>
<comment type="caution">
    <text evidence="6">The sequence shown here is derived from an EMBL/GenBank/DDBJ whole genome shotgun (WGS) entry which is preliminary data.</text>
</comment>
<gene>
    <name evidence="6" type="ORF">GO493_22590</name>
</gene>
<dbReference type="SUPFAM" id="SSF53383">
    <property type="entry name" value="PLP-dependent transferases"/>
    <property type="match status" value="1"/>
</dbReference>
<keyword evidence="7" id="KW-1185">Reference proteome</keyword>
<dbReference type="GO" id="GO:0008483">
    <property type="term" value="F:transaminase activity"/>
    <property type="evidence" value="ECO:0007669"/>
    <property type="project" value="UniProtKB-KW"/>
</dbReference>
<dbReference type="EMBL" id="WRXN01000011">
    <property type="protein sequence ID" value="MVT11073.1"/>
    <property type="molecule type" value="Genomic_DNA"/>
</dbReference>
<organism evidence="6 7">
    <name type="scientific">Chitinophaga tropicalis</name>
    <dbReference type="NCBI Taxonomy" id="2683588"/>
    <lineage>
        <taxon>Bacteria</taxon>
        <taxon>Pseudomonadati</taxon>
        <taxon>Bacteroidota</taxon>
        <taxon>Chitinophagia</taxon>
        <taxon>Chitinophagales</taxon>
        <taxon>Chitinophagaceae</taxon>
        <taxon>Chitinophaga</taxon>
    </lineage>
</organism>
<dbReference type="PANTHER" id="PTHR30244:SF42">
    <property type="entry name" value="UDP-2-ACETAMIDO-2-DEOXY-3-OXO-D-GLUCURONATE AMINOTRANSFERASE"/>
    <property type="match status" value="1"/>
</dbReference>
<feature type="modified residue" description="N6-(pyridoxal phosphate)lysine" evidence="4">
    <location>
        <position position="192"/>
    </location>
</feature>
<evidence type="ECO:0000256" key="3">
    <source>
        <dbReference type="PIRSR" id="PIRSR000390-1"/>
    </source>
</evidence>
<dbReference type="InterPro" id="IPR015422">
    <property type="entry name" value="PyrdxlP-dep_Trfase_small"/>
</dbReference>
<dbReference type="InterPro" id="IPR000653">
    <property type="entry name" value="DegT/StrS_aminotransferase"/>
</dbReference>
<comment type="similarity">
    <text evidence="2 5">Belongs to the DegT/DnrJ/EryC1 family.</text>
</comment>
<keyword evidence="6" id="KW-0808">Transferase</keyword>
<evidence type="ECO:0000313" key="6">
    <source>
        <dbReference type="EMBL" id="MVT11073.1"/>
    </source>
</evidence>
<dbReference type="CDD" id="cd00616">
    <property type="entry name" value="AHBA_syn"/>
    <property type="match status" value="1"/>
</dbReference>
<evidence type="ECO:0000256" key="2">
    <source>
        <dbReference type="ARBA" id="ARBA00037999"/>
    </source>
</evidence>
<dbReference type="PIRSF" id="PIRSF000390">
    <property type="entry name" value="PLP_StrS"/>
    <property type="match status" value="1"/>
</dbReference>
<dbReference type="Proteomes" id="UP000461730">
    <property type="component" value="Unassembled WGS sequence"/>
</dbReference>
<dbReference type="GO" id="GO:0030170">
    <property type="term" value="F:pyridoxal phosphate binding"/>
    <property type="evidence" value="ECO:0007669"/>
    <property type="project" value="UniProtKB-ARBA"/>
</dbReference>
<keyword evidence="1 4" id="KW-0663">Pyridoxal phosphate</keyword>
<evidence type="ECO:0000256" key="1">
    <source>
        <dbReference type="ARBA" id="ARBA00022898"/>
    </source>
</evidence>
<dbReference type="GO" id="GO:0000271">
    <property type="term" value="P:polysaccharide biosynthetic process"/>
    <property type="evidence" value="ECO:0007669"/>
    <property type="project" value="TreeGrafter"/>
</dbReference>
<sequence>MVPIQMVDLKRQYLKIKPQVDAAMAEVLDNAAFINGAPVQQFSTALQEYLGVKHVIPCANGTDALQIAMMALDLEPGDEVITPSFTFIATAEVIALLKLKPVFVDVDPRTFCLDPELVEKAITPKTKAIVPVHLYGHAAEMEPLMEISRRHNIPVIEDNAQAIGGNYTFKDGTIMKLGAIGQIGCTSFFPSKNLGCYGDGGALFTNDDALAAKIRMVANHGQSARYYHDVVGVNSRLDTLQAVVLNIKLPLLDEYIKARRAVADAYDAGFAGIPQITTPFRAANSYHVYHQYTLQLNGVDRNAMQQYLQEQKVPAMIYYPVPAHQQKMFASFGGASFNLPVTDSLTSKVISLPIHTEMDADQLQHIIHSVKSFINKHSK</sequence>
<dbReference type="PANTHER" id="PTHR30244">
    <property type="entry name" value="TRANSAMINASE"/>
    <property type="match status" value="1"/>
</dbReference>
<accession>A0A7K1U9Q5</accession>
<name>A0A7K1U9Q5_9BACT</name>